<dbReference type="PANTHER" id="PTHR24300:SF376">
    <property type="entry name" value="CYTOCHROME P450 15A1"/>
    <property type="match status" value="1"/>
</dbReference>
<dbReference type="PROSITE" id="PS00086">
    <property type="entry name" value="CYTOCHROME_P450"/>
    <property type="match status" value="1"/>
</dbReference>
<evidence type="ECO:0000313" key="18">
    <source>
        <dbReference type="Proteomes" id="UP001329430"/>
    </source>
</evidence>
<dbReference type="PRINTS" id="PR00385">
    <property type="entry name" value="P450"/>
</dbReference>
<protein>
    <recommendedName>
        <fullName evidence="19">Cytochrome P450</fullName>
    </recommendedName>
</protein>
<name>A0AAN7V0Q6_9COLE</name>
<gene>
    <name evidence="17" type="ORF">RI129_011281</name>
</gene>
<keyword evidence="12 15" id="KW-0503">Monooxygenase</keyword>
<dbReference type="InterPro" id="IPR017972">
    <property type="entry name" value="Cyt_P450_CS"/>
</dbReference>
<dbReference type="GO" id="GO:0008395">
    <property type="term" value="F:steroid hydroxylase activity"/>
    <property type="evidence" value="ECO:0007669"/>
    <property type="project" value="TreeGrafter"/>
</dbReference>
<dbReference type="GO" id="GO:0006805">
    <property type="term" value="P:xenobiotic metabolic process"/>
    <property type="evidence" value="ECO:0007669"/>
    <property type="project" value="TreeGrafter"/>
</dbReference>
<comment type="cofactor">
    <cofactor evidence="1 14">
        <name>heme</name>
        <dbReference type="ChEBI" id="CHEBI:30413"/>
    </cofactor>
</comment>
<keyword evidence="9" id="KW-0492">Microsome</keyword>
<evidence type="ECO:0000256" key="12">
    <source>
        <dbReference type="ARBA" id="ARBA00023033"/>
    </source>
</evidence>
<sequence>MWLILILLLTIFLLLLWYVDTRKPNNFPPGPKWLPIIGCAWELSNLHKAKGSLSEVAQELALKYGSVIGTKVGRTLTVFVYGTKAYKELLSKDDLNGRPDDIFSTSRTLGKRREQKKFLMRHLKETVFNKIVLEEILAEQVHTIIHDIKKTIESDGVICITNLFPVHALDSIYILMTGDKCSDQEMEELHKVMTSFSENISSTGMLFSHFPFLRYICPDYCGYNTYVNIHKKILAFISKKVKILKEICGPQPSRGFIQAYLEKINSVKGQSDFSEEELLAMCLDLLAAGFDTTSNTLGFTFLYLLLHPEVQERAQEEIDSVIGKGRPPTLEDRPQLPYVESIVLESIRLITSRSLALPRRAIRDSTLNGYFIPKDTILQGSVRGTFFDESTGWKNPEVFNPDRFMKDGNLCIPDTFIPFGSGKRRCVGEIMARANIFLIVACLLQTFNFRSLPGSPPKADFAEDFSPAVKPFKAFVTLR</sequence>
<comment type="similarity">
    <text evidence="5 15">Belongs to the cytochrome P450 family.</text>
</comment>
<evidence type="ECO:0000256" key="10">
    <source>
        <dbReference type="ARBA" id="ARBA00023002"/>
    </source>
</evidence>
<keyword evidence="8" id="KW-0256">Endoplasmic reticulum</keyword>
<evidence type="ECO:0000256" key="6">
    <source>
        <dbReference type="ARBA" id="ARBA00022617"/>
    </source>
</evidence>
<dbReference type="GO" id="GO:0016712">
    <property type="term" value="F:oxidoreductase activity, acting on paired donors, with incorporation or reduction of molecular oxygen, reduced flavin or flavoprotein as one donor, and incorporation of one atom of oxygen"/>
    <property type="evidence" value="ECO:0007669"/>
    <property type="project" value="TreeGrafter"/>
</dbReference>
<evidence type="ECO:0000256" key="15">
    <source>
        <dbReference type="RuleBase" id="RU000461"/>
    </source>
</evidence>
<dbReference type="FunFam" id="1.10.630.10:FF:000238">
    <property type="entry name" value="Cytochrome P450 2A6"/>
    <property type="match status" value="1"/>
</dbReference>
<keyword evidence="6 14" id="KW-0349">Heme</keyword>
<dbReference type="InterPro" id="IPR050182">
    <property type="entry name" value="Cytochrome_P450_fam2"/>
</dbReference>
<feature type="binding site" description="axial binding residue" evidence="14">
    <location>
        <position position="426"/>
    </location>
    <ligand>
        <name>heme</name>
        <dbReference type="ChEBI" id="CHEBI:30413"/>
    </ligand>
    <ligandPart>
        <name>Fe</name>
        <dbReference type="ChEBI" id="CHEBI:18248"/>
    </ligandPart>
</feature>
<dbReference type="AlphaFoldDB" id="A0AAN7V0Q6"/>
<feature type="signal peptide" evidence="16">
    <location>
        <begin position="1"/>
        <end position="21"/>
    </location>
</feature>
<evidence type="ECO:0008006" key="19">
    <source>
        <dbReference type="Google" id="ProtNLM"/>
    </source>
</evidence>
<dbReference type="GO" id="GO:0020037">
    <property type="term" value="F:heme binding"/>
    <property type="evidence" value="ECO:0007669"/>
    <property type="project" value="InterPro"/>
</dbReference>
<dbReference type="GO" id="GO:0005506">
    <property type="term" value="F:iron ion binding"/>
    <property type="evidence" value="ECO:0007669"/>
    <property type="project" value="InterPro"/>
</dbReference>
<dbReference type="PRINTS" id="PR00463">
    <property type="entry name" value="EP450I"/>
</dbReference>
<keyword evidence="18" id="KW-1185">Reference proteome</keyword>
<comment type="function">
    <text evidence="2">May be involved in the metabolism of insect hormones and in the breakdown of synthetic insecticides.</text>
</comment>
<reference evidence="17 18" key="1">
    <citation type="journal article" date="2024" name="Insects">
        <title>An Improved Chromosome-Level Genome Assembly of the Firefly Pyrocoelia pectoralis.</title>
        <authorList>
            <person name="Fu X."/>
            <person name="Meyer-Rochow V.B."/>
            <person name="Ballantyne L."/>
            <person name="Zhu X."/>
        </authorList>
    </citation>
    <scope>NUCLEOTIDE SEQUENCE [LARGE SCALE GENOMIC DNA]</scope>
    <source>
        <strain evidence="17">XCY_ONT2</strain>
    </source>
</reference>
<comment type="caution">
    <text evidence="17">The sequence shown here is derived from an EMBL/GenBank/DDBJ whole genome shotgun (WGS) entry which is preliminary data.</text>
</comment>
<dbReference type="InterPro" id="IPR002401">
    <property type="entry name" value="Cyt_P450_E_grp-I"/>
</dbReference>
<evidence type="ECO:0000256" key="9">
    <source>
        <dbReference type="ARBA" id="ARBA00022848"/>
    </source>
</evidence>
<dbReference type="SUPFAM" id="SSF48264">
    <property type="entry name" value="Cytochrome P450"/>
    <property type="match status" value="1"/>
</dbReference>
<evidence type="ECO:0000256" key="1">
    <source>
        <dbReference type="ARBA" id="ARBA00001971"/>
    </source>
</evidence>
<keyword evidence="7 14" id="KW-0479">Metal-binding</keyword>
<dbReference type="InterPro" id="IPR036396">
    <property type="entry name" value="Cyt_P450_sf"/>
</dbReference>
<dbReference type="PANTHER" id="PTHR24300">
    <property type="entry name" value="CYTOCHROME P450 508A4-RELATED"/>
    <property type="match status" value="1"/>
</dbReference>
<evidence type="ECO:0000256" key="3">
    <source>
        <dbReference type="ARBA" id="ARBA00004174"/>
    </source>
</evidence>
<dbReference type="EMBL" id="JAVRBK010000008">
    <property type="protein sequence ID" value="KAK5640470.1"/>
    <property type="molecule type" value="Genomic_DNA"/>
</dbReference>
<evidence type="ECO:0000256" key="13">
    <source>
        <dbReference type="ARBA" id="ARBA00023136"/>
    </source>
</evidence>
<dbReference type="GO" id="GO:0005789">
    <property type="term" value="C:endoplasmic reticulum membrane"/>
    <property type="evidence" value="ECO:0007669"/>
    <property type="project" value="UniProtKB-SubCell"/>
</dbReference>
<keyword evidence="10 15" id="KW-0560">Oxidoreductase</keyword>
<evidence type="ECO:0000256" key="4">
    <source>
        <dbReference type="ARBA" id="ARBA00004406"/>
    </source>
</evidence>
<evidence type="ECO:0000256" key="14">
    <source>
        <dbReference type="PIRSR" id="PIRSR602401-1"/>
    </source>
</evidence>
<evidence type="ECO:0000256" key="7">
    <source>
        <dbReference type="ARBA" id="ARBA00022723"/>
    </source>
</evidence>
<evidence type="ECO:0000256" key="8">
    <source>
        <dbReference type="ARBA" id="ARBA00022824"/>
    </source>
</evidence>
<dbReference type="InterPro" id="IPR001128">
    <property type="entry name" value="Cyt_P450"/>
</dbReference>
<dbReference type="Gene3D" id="1.10.630.10">
    <property type="entry name" value="Cytochrome P450"/>
    <property type="match status" value="1"/>
</dbReference>
<dbReference type="Proteomes" id="UP001329430">
    <property type="component" value="Chromosome 8"/>
</dbReference>
<accession>A0AAN7V0Q6</accession>
<proteinExistence type="inferred from homology"/>
<evidence type="ECO:0000313" key="17">
    <source>
        <dbReference type="EMBL" id="KAK5640470.1"/>
    </source>
</evidence>
<evidence type="ECO:0000256" key="5">
    <source>
        <dbReference type="ARBA" id="ARBA00010617"/>
    </source>
</evidence>
<keyword evidence="13" id="KW-0472">Membrane</keyword>
<evidence type="ECO:0000256" key="16">
    <source>
        <dbReference type="SAM" id="SignalP"/>
    </source>
</evidence>
<keyword evidence="11 14" id="KW-0408">Iron</keyword>
<keyword evidence="16" id="KW-0732">Signal</keyword>
<organism evidence="17 18">
    <name type="scientific">Pyrocoelia pectoralis</name>
    <dbReference type="NCBI Taxonomy" id="417401"/>
    <lineage>
        <taxon>Eukaryota</taxon>
        <taxon>Metazoa</taxon>
        <taxon>Ecdysozoa</taxon>
        <taxon>Arthropoda</taxon>
        <taxon>Hexapoda</taxon>
        <taxon>Insecta</taxon>
        <taxon>Pterygota</taxon>
        <taxon>Neoptera</taxon>
        <taxon>Endopterygota</taxon>
        <taxon>Coleoptera</taxon>
        <taxon>Polyphaga</taxon>
        <taxon>Elateriformia</taxon>
        <taxon>Elateroidea</taxon>
        <taxon>Lampyridae</taxon>
        <taxon>Lampyrinae</taxon>
        <taxon>Pyrocoelia</taxon>
    </lineage>
</organism>
<evidence type="ECO:0000256" key="11">
    <source>
        <dbReference type="ARBA" id="ARBA00023004"/>
    </source>
</evidence>
<evidence type="ECO:0000256" key="2">
    <source>
        <dbReference type="ARBA" id="ARBA00003690"/>
    </source>
</evidence>
<feature type="chain" id="PRO_5042822872" description="Cytochrome P450" evidence="16">
    <location>
        <begin position="22"/>
        <end position="479"/>
    </location>
</feature>
<dbReference type="Pfam" id="PF00067">
    <property type="entry name" value="p450"/>
    <property type="match status" value="1"/>
</dbReference>
<dbReference type="GO" id="GO:0006082">
    <property type="term" value="P:organic acid metabolic process"/>
    <property type="evidence" value="ECO:0007669"/>
    <property type="project" value="TreeGrafter"/>
</dbReference>
<comment type="subcellular location">
    <subcellularLocation>
        <location evidence="4">Endoplasmic reticulum membrane</location>
        <topology evidence="4">Peripheral membrane protein</topology>
    </subcellularLocation>
    <subcellularLocation>
        <location evidence="3">Microsome membrane</location>
        <topology evidence="3">Peripheral membrane protein</topology>
    </subcellularLocation>
</comment>